<organism evidence="2 3">
    <name type="scientific">Pseudoalteromonas ulvae</name>
    <dbReference type="NCBI Taxonomy" id="107327"/>
    <lineage>
        <taxon>Bacteria</taxon>
        <taxon>Pseudomonadati</taxon>
        <taxon>Pseudomonadota</taxon>
        <taxon>Gammaproteobacteria</taxon>
        <taxon>Alteromonadales</taxon>
        <taxon>Pseudoalteromonadaceae</taxon>
        <taxon>Pseudoalteromonas</taxon>
    </lineage>
</organism>
<accession>A0A244CSL8</accession>
<evidence type="ECO:0008006" key="4">
    <source>
        <dbReference type="Google" id="ProtNLM"/>
    </source>
</evidence>
<feature type="signal peptide" evidence="1">
    <location>
        <begin position="1"/>
        <end position="25"/>
    </location>
</feature>
<keyword evidence="3" id="KW-1185">Reference proteome</keyword>
<dbReference type="AlphaFoldDB" id="A0A244CSL8"/>
<evidence type="ECO:0000256" key="1">
    <source>
        <dbReference type="SAM" id="SignalP"/>
    </source>
</evidence>
<dbReference type="OrthoDB" id="9866546at2"/>
<gene>
    <name evidence="2" type="ORF">B1199_09850</name>
</gene>
<keyword evidence="1" id="KW-0732">Signal</keyword>
<reference evidence="2 3" key="1">
    <citation type="submission" date="2017-02" db="EMBL/GenBank/DDBJ databases">
        <title>Pseudoalteromonas ulvae TC14 Genome.</title>
        <authorList>
            <person name="Molmeret M."/>
        </authorList>
    </citation>
    <scope>NUCLEOTIDE SEQUENCE [LARGE SCALE GENOMIC DNA]</scope>
    <source>
        <strain evidence="2">TC14</strain>
    </source>
</reference>
<proteinExistence type="predicted"/>
<evidence type="ECO:0000313" key="3">
    <source>
        <dbReference type="Proteomes" id="UP000194841"/>
    </source>
</evidence>
<comment type="caution">
    <text evidence="2">The sequence shown here is derived from an EMBL/GenBank/DDBJ whole genome shotgun (WGS) entry which is preliminary data.</text>
</comment>
<dbReference type="RefSeq" id="WP_086743914.1">
    <property type="nucleotide sequence ID" value="NZ_MWPV01000002.1"/>
</dbReference>
<dbReference type="EMBL" id="MWPV01000002">
    <property type="protein sequence ID" value="OUL58612.1"/>
    <property type="molecule type" value="Genomic_DNA"/>
</dbReference>
<feature type="chain" id="PRO_5012873807" description="DUF4402 domain-containing protein" evidence="1">
    <location>
        <begin position="26"/>
        <end position="218"/>
    </location>
</feature>
<dbReference type="Proteomes" id="UP000194841">
    <property type="component" value="Unassembled WGS sequence"/>
</dbReference>
<protein>
    <recommendedName>
        <fullName evidence="4">DUF4402 domain-containing protein</fullName>
    </recommendedName>
</protein>
<sequence length="218" mass="21832">MQPIKLSPARLASIVLFVASGASYAASESFNVTVTTLPDVVLSQKQALSFGANMFVTAGGTCLMNATVPGEGALMQYQDTGAATAASFGALTGLGCVNGTATPGVYKIKGLGSTNVTITIDGVVGADFNFSPNSGCIVNFDNSAAAADSQDSCDAFVPGTPKTTKLPAATATEEGSGAPGYVVEGELVFSVGGTVTIGGTDLTPNTAYTESFPVNVVY</sequence>
<name>A0A244CSL8_PSEDV</name>
<evidence type="ECO:0000313" key="2">
    <source>
        <dbReference type="EMBL" id="OUL58612.1"/>
    </source>
</evidence>